<proteinExistence type="predicted"/>
<dbReference type="InterPro" id="IPR049231">
    <property type="entry name" value="DUF5581_N"/>
</dbReference>
<evidence type="ECO:0000313" key="5">
    <source>
        <dbReference type="Proteomes" id="UP000053661"/>
    </source>
</evidence>
<feature type="non-terminal residue" evidence="4">
    <location>
        <position position="1"/>
    </location>
</feature>
<dbReference type="Pfam" id="PF17744">
    <property type="entry name" value="DUF5581"/>
    <property type="match status" value="1"/>
</dbReference>
<evidence type="ECO:0000313" key="4">
    <source>
        <dbReference type="EMBL" id="KFV19328.1"/>
    </source>
</evidence>
<dbReference type="InterPro" id="IPR039581">
    <property type="entry name" value="FNDC11"/>
</dbReference>
<dbReference type="Proteomes" id="UP000053661">
    <property type="component" value="Unassembled WGS sequence"/>
</dbReference>
<dbReference type="InterPro" id="IPR048317">
    <property type="entry name" value="DUF5581_C"/>
</dbReference>
<feature type="domain" description="DUF5581" evidence="2">
    <location>
        <begin position="199"/>
        <end position="296"/>
    </location>
</feature>
<evidence type="ECO:0000256" key="1">
    <source>
        <dbReference type="SAM" id="MobiDB-lite"/>
    </source>
</evidence>
<dbReference type="CDD" id="cd00063">
    <property type="entry name" value="FN3"/>
    <property type="match status" value="1"/>
</dbReference>
<gene>
    <name evidence="4" type="ORF">N340_07543</name>
</gene>
<reference evidence="4 5" key="1">
    <citation type="submission" date="2014-04" db="EMBL/GenBank/DDBJ databases">
        <title>Genome evolution of avian class.</title>
        <authorList>
            <person name="Zhang G."/>
            <person name="Li C."/>
        </authorList>
    </citation>
    <scope>NUCLEOTIDE SEQUENCE [LARGE SCALE GENOMIC DNA]</scope>
    <source>
        <strain evidence="4">BGI_N340</strain>
    </source>
</reference>
<feature type="compositionally biased region" description="Polar residues" evidence="1">
    <location>
        <begin position="1"/>
        <end position="17"/>
    </location>
</feature>
<dbReference type="AlphaFoldDB" id="A0A093CXW5"/>
<feature type="region of interest" description="Disordered" evidence="1">
    <location>
        <begin position="1"/>
        <end position="22"/>
    </location>
</feature>
<feature type="domain" description="DUF5581" evidence="3">
    <location>
        <begin position="30"/>
        <end position="194"/>
    </location>
</feature>
<dbReference type="Pfam" id="PF20996">
    <property type="entry name" value="DUF5581_N"/>
    <property type="match status" value="1"/>
</dbReference>
<sequence>SSGIMAGNLNGSETSWESAAHSRGHNGRRKLYLKRRSHVVHFLRYNLSLQYLQYHQHKAELLSKSSFYLKIEPRYVPIDENHDAACIDILELVDHCRFQRVKNLGKKQAEIQLSLLTELLEHLERGREELSWYVETCDAETFLSRWDLIEQKVGKLCESMKALVSLRVPGNLYVKDQLVSNTALESAELPDIRLSLCTKFPLIFDRRESFAHKTWARLKWFDENQESHEEYDLHFKLLTDESQAQAGYGRIQQFTSKVCIVRDLEPGRSYEFTVRRSNTQMFVLEKWHDHIILKTK</sequence>
<evidence type="ECO:0000259" key="3">
    <source>
        <dbReference type="Pfam" id="PF20996"/>
    </source>
</evidence>
<feature type="non-terminal residue" evidence="4">
    <location>
        <position position="296"/>
    </location>
</feature>
<protein>
    <submittedName>
        <fullName evidence="4">Uncharacterized protein C20orf195</fullName>
    </submittedName>
</protein>
<evidence type="ECO:0000259" key="2">
    <source>
        <dbReference type="Pfam" id="PF17744"/>
    </source>
</evidence>
<accession>A0A093CXW5</accession>
<dbReference type="PANTHER" id="PTHR14537">
    <property type="entry name" value="FIBRONECTIN TYPE III DOMAIN-CONTAINING PROTEIN 11"/>
    <property type="match status" value="1"/>
</dbReference>
<dbReference type="EMBL" id="KL472262">
    <property type="protein sequence ID" value="KFV19328.1"/>
    <property type="molecule type" value="Genomic_DNA"/>
</dbReference>
<organism evidence="4 5">
    <name type="scientific">Tauraco erythrolophus</name>
    <name type="common">Red-crested turaco</name>
    <dbReference type="NCBI Taxonomy" id="121530"/>
    <lineage>
        <taxon>Eukaryota</taxon>
        <taxon>Metazoa</taxon>
        <taxon>Chordata</taxon>
        <taxon>Craniata</taxon>
        <taxon>Vertebrata</taxon>
        <taxon>Euteleostomi</taxon>
        <taxon>Archelosauria</taxon>
        <taxon>Archosauria</taxon>
        <taxon>Dinosauria</taxon>
        <taxon>Saurischia</taxon>
        <taxon>Theropoda</taxon>
        <taxon>Coelurosauria</taxon>
        <taxon>Aves</taxon>
        <taxon>Neognathae</taxon>
        <taxon>Neoaves</taxon>
        <taxon>Otidimorphae</taxon>
        <taxon>Musophagiformes</taxon>
        <taxon>Musophagidae</taxon>
        <taxon>Tauraco</taxon>
    </lineage>
</organism>
<dbReference type="InterPro" id="IPR003961">
    <property type="entry name" value="FN3_dom"/>
</dbReference>
<name>A0A093CXW5_TAUER</name>
<keyword evidence="5" id="KW-1185">Reference proteome</keyword>